<dbReference type="Proteomes" id="UP001549104">
    <property type="component" value="Unassembled WGS sequence"/>
</dbReference>
<gene>
    <name evidence="1" type="ORF">ABIC55_004505</name>
</gene>
<accession>A0ABV2KFH2</accession>
<name>A0ABV2KFH2_SPOPS</name>
<protein>
    <recommendedName>
        <fullName evidence="3">DUF4178 domain-containing protein</fullName>
    </recommendedName>
</protein>
<proteinExistence type="predicted"/>
<evidence type="ECO:0000313" key="1">
    <source>
        <dbReference type="EMBL" id="MET3659365.1"/>
    </source>
</evidence>
<reference evidence="1 2" key="1">
    <citation type="submission" date="2024-06" db="EMBL/GenBank/DDBJ databases">
        <title>Sorghum-associated microbial communities from plants grown in Nebraska, USA.</title>
        <authorList>
            <person name="Schachtman D."/>
        </authorList>
    </citation>
    <scope>NUCLEOTIDE SEQUENCE [LARGE SCALE GENOMIC DNA]</scope>
    <source>
        <strain evidence="1 2">1288</strain>
    </source>
</reference>
<dbReference type="EMBL" id="JBEPME010000010">
    <property type="protein sequence ID" value="MET3659365.1"/>
    <property type="molecule type" value="Genomic_DNA"/>
</dbReference>
<organism evidence="1 2">
    <name type="scientific">Sporosarcina psychrophila</name>
    <name type="common">Bacillus psychrophilus</name>
    <dbReference type="NCBI Taxonomy" id="1476"/>
    <lineage>
        <taxon>Bacteria</taxon>
        <taxon>Bacillati</taxon>
        <taxon>Bacillota</taxon>
        <taxon>Bacilli</taxon>
        <taxon>Bacillales</taxon>
        <taxon>Caryophanaceae</taxon>
        <taxon>Sporosarcina</taxon>
    </lineage>
</organism>
<dbReference type="RefSeq" id="WP_354314837.1">
    <property type="nucleotide sequence ID" value="NZ_JBEPME010000010.1"/>
</dbReference>
<evidence type="ECO:0000313" key="2">
    <source>
        <dbReference type="Proteomes" id="UP001549104"/>
    </source>
</evidence>
<keyword evidence="2" id="KW-1185">Reference proteome</keyword>
<comment type="caution">
    <text evidence="1">The sequence shown here is derived from an EMBL/GenBank/DDBJ whole genome shotgun (WGS) entry which is preliminary data.</text>
</comment>
<evidence type="ECO:0008006" key="3">
    <source>
        <dbReference type="Google" id="ProtNLM"/>
    </source>
</evidence>
<sequence length="159" mass="19312">MTKEYINVDFTMNTFDTSKMDMWTKEQWKEWGGDPEDNIEIQLLLINDTKFYLKVMGIYYNEETGDMFFGFDTQNKLDRDINIQFGKWKIDESINDLSHEKPQYMEKYSEIRGFQRFVKRTYMESWDTITIEISILDAETNLSIREFKFKIEKHLIQVF</sequence>